<dbReference type="CDD" id="cd02947">
    <property type="entry name" value="TRX_family"/>
    <property type="match status" value="1"/>
</dbReference>
<accession>A0A0W0XMR4</accession>
<organism evidence="11 12">
    <name type="scientific">Legionella rubrilucens</name>
    <dbReference type="NCBI Taxonomy" id="458"/>
    <lineage>
        <taxon>Bacteria</taxon>
        <taxon>Pseudomonadati</taxon>
        <taxon>Pseudomonadota</taxon>
        <taxon>Gammaproteobacteria</taxon>
        <taxon>Legionellales</taxon>
        <taxon>Legionellaceae</taxon>
        <taxon>Legionella</taxon>
    </lineage>
</organism>
<dbReference type="GO" id="GO:0015035">
    <property type="term" value="F:protein-disulfide reductase activity"/>
    <property type="evidence" value="ECO:0007669"/>
    <property type="project" value="UniProtKB-UniRule"/>
</dbReference>
<comment type="caution">
    <text evidence="11">The sequence shown here is derived from an EMBL/GenBank/DDBJ whole genome shotgun (WGS) entry which is preliminary data.</text>
</comment>
<dbReference type="STRING" id="458.Lrub_2619"/>
<dbReference type="EMBL" id="LNYT01000022">
    <property type="protein sequence ID" value="KTD45822.1"/>
    <property type="molecule type" value="Genomic_DNA"/>
</dbReference>
<dbReference type="Pfam" id="PF00085">
    <property type="entry name" value="Thioredoxin"/>
    <property type="match status" value="1"/>
</dbReference>
<protein>
    <recommendedName>
        <fullName evidence="6 7">Thioredoxin</fullName>
    </recommendedName>
</protein>
<evidence type="ECO:0000313" key="11">
    <source>
        <dbReference type="EMBL" id="KTD45822.1"/>
    </source>
</evidence>
<keyword evidence="4 9" id="KW-1015">Disulfide bond</keyword>
<evidence type="ECO:0000259" key="10">
    <source>
        <dbReference type="PROSITE" id="PS51352"/>
    </source>
</evidence>
<dbReference type="InterPro" id="IPR036249">
    <property type="entry name" value="Thioredoxin-like_sf"/>
</dbReference>
<feature type="site" description="Deprotonates C-terminal active site Cys" evidence="8">
    <location>
        <position position="27"/>
    </location>
</feature>
<evidence type="ECO:0000256" key="9">
    <source>
        <dbReference type="PIRSR" id="PIRSR000077-4"/>
    </source>
</evidence>
<feature type="domain" description="Thioredoxin" evidence="10">
    <location>
        <begin position="2"/>
        <end position="108"/>
    </location>
</feature>
<name>A0A0W0XMR4_9GAMM</name>
<sequence length="108" mass="11885">MSDYIKTVTDASFEQDVLNSNKPVLVDFWAEWCGPCRALTPILEEVAASHGDSVTFAKLNIDENQQMPSKYGVMSIPTLILFKNGQVEAVKMGLLSKSQLSAFVESNV</sequence>
<feature type="site" description="Contributes to redox potential value" evidence="8">
    <location>
        <position position="34"/>
    </location>
</feature>
<dbReference type="NCBIfam" id="TIGR01068">
    <property type="entry name" value="thioredoxin"/>
    <property type="match status" value="1"/>
</dbReference>
<evidence type="ECO:0000256" key="3">
    <source>
        <dbReference type="ARBA" id="ARBA00022982"/>
    </source>
</evidence>
<comment type="similarity">
    <text evidence="1 7">Belongs to the thioredoxin family.</text>
</comment>
<evidence type="ECO:0000256" key="8">
    <source>
        <dbReference type="PIRSR" id="PIRSR000077-1"/>
    </source>
</evidence>
<evidence type="ECO:0000313" key="12">
    <source>
        <dbReference type="Proteomes" id="UP000054608"/>
    </source>
</evidence>
<feature type="disulfide bond" description="Redox-active" evidence="9">
    <location>
        <begin position="33"/>
        <end position="36"/>
    </location>
</feature>
<dbReference type="GeneID" id="48948638"/>
<dbReference type="PANTHER" id="PTHR45663:SF11">
    <property type="entry name" value="GEO12009P1"/>
    <property type="match status" value="1"/>
</dbReference>
<keyword evidence="3" id="KW-0249">Electron transport</keyword>
<evidence type="ECO:0000256" key="2">
    <source>
        <dbReference type="ARBA" id="ARBA00022448"/>
    </source>
</evidence>
<dbReference type="RefSeq" id="WP_058532582.1">
    <property type="nucleotide sequence ID" value="NZ_CAAAIN010000004.1"/>
</dbReference>
<feature type="site" description="Contributes to redox potential value" evidence="8">
    <location>
        <position position="35"/>
    </location>
</feature>
<feature type="active site" description="Nucleophile" evidence="8">
    <location>
        <position position="33"/>
    </location>
</feature>
<dbReference type="PRINTS" id="PR00421">
    <property type="entry name" value="THIOREDOXIN"/>
</dbReference>
<dbReference type="PROSITE" id="PS00194">
    <property type="entry name" value="THIOREDOXIN_1"/>
    <property type="match status" value="1"/>
</dbReference>
<dbReference type="FunFam" id="3.40.30.10:FF:000001">
    <property type="entry name" value="Thioredoxin"/>
    <property type="match status" value="1"/>
</dbReference>
<proteinExistence type="inferred from homology"/>
<dbReference type="InterPro" id="IPR013766">
    <property type="entry name" value="Thioredoxin_domain"/>
</dbReference>
<dbReference type="GO" id="GO:0045454">
    <property type="term" value="P:cell redox homeostasis"/>
    <property type="evidence" value="ECO:0007669"/>
    <property type="project" value="TreeGrafter"/>
</dbReference>
<evidence type="ECO:0000256" key="1">
    <source>
        <dbReference type="ARBA" id="ARBA00008987"/>
    </source>
</evidence>
<keyword evidence="5 9" id="KW-0676">Redox-active center</keyword>
<dbReference type="Gene3D" id="3.40.30.10">
    <property type="entry name" value="Glutaredoxin"/>
    <property type="match status" value="1"/>
</dbReference>
<evidence type="ECO:0000256" key="6">
    <source>
        <dbReference type="NCBIfam" id="TIGR01068"/>
    </source>
</evidence>
<keyword evidence="2" id="KW-0813">Transport</keyword>
<gene>
    <name evidence="11" type="ORF">Lrub_2619</name>
</gene>
<dbReference type="Proteomes" id="UP000054608">
    <property type="component" value="Unassembled WGS sequence"/>
</dbReference>
<dbReference type="PATRIC" id="fig|458.5.peg.2728"/>
<dbReference type="PROSITE" id="PS51352">
    <property type="entry name" value="THIOREDOXIN_2"/>
    <property type="match status" value="1"/>
</dbReference>
<evidence type="ECO:0000256" key="5">
    <source>
        <dbReference type="ARBA" id="ARBA00023284"/>
    </source>
</evidence>
<dbReference type="AlphaFoldDB" id="A0A0W0XMR4"/>
<dbReference type="OrthoDB" id="9790390at2"/>
<dbReference type="PANTHER" id="PTHR45663">
    <property type="entry name" value="GEO12009P1"/>
    <property type="match status" value="1"/>
</dbReference>
<dbReference type="SUPFAM" id="SSF52833">
    <property type="entry name" value="Thioredoxin-like"/>
    <property type="match status" value="1"/>
</dbReference>
<dbReference type="InterPro" id="IPR017937">
    <property type="entry name" value="Thioredoxin_CS"/>
</dbReference>
<evidence type="ECO:0000256" key="4">
    <source>
        <dbReference type="ARBA" id="ARBA00023157"/>
    </source>
</evidence>
<dbReference type="InterPro" id="IPR005746">
    <property type="entry name" value="Thioredoxin"/>
</dbReference>
<reference evidence="11 12" key="1">
    <citation type="submission" date="2015-11" db="EMBL/GenBank/DDBJ databases">
        <title>Genomic analysis of 38 Legionella species identifies large and diverse effector repertoires.</title>
        <authorList>
            <person name="Burstein D."/>
            <person name="Amaro F."/>
            <person name="Zusman T."/>
            <person name="Lifshitz Z."/>
            <person name="Cohen O."/>
            <person name="Gilbert J.A."/>
            <person name="Pupko T."/>
            <person name="Shuman H.A."/>
            <person name="Segal G."/>
        </authorList>
    </citation>
    <scope>NUCLEOTIDE SEQUENCE [LARGE SCALE GENOMIC DNA]</scope>
    <source>
        <strain evidence="11 12">WA-270A-C2</strain>
    </source>
</reference>
<keyword evidence="12" id="KW-1185">Reference proteome</keyword>
<evidence type="ECO:0000256" key="7">
    <source>
        <dbReference type="PIRNR" id="PIRNR000077"/>
    </source>
</evidence>
<feature type="active site" description="Nucleophile" evidence="8">
    <location>
        <position position="36"/>
    </location>
</feature>
<dbReference type="PIRSF" id="PIRSF000077">
    <property type="entry name" value="Thioredoxin"/>
    <property type="match status" value="1"/>
</dbReference>
<dbReference type="GO" id="GO:0005829">
    <property type="term" value="C:cytosol"/>
    <property type="evidence" value="ECO:0007669"/>
    <property type="project" value="TreeGrafter"/>
</dbReference>